<evidence type="ECO:0000259" key="13">
    <source>
        <dbReference type="PROSITE" id="PS50095"/>
    </source>
</evidence>
<dbReference type="InterPro" id="IPR036392">
    <property type="entry name" value="PLAT/LH2_dom_sf"/>
</dbReference>
<accession>A0A2R2MP54</accession>
<evidence type="ECO:0000259" key="14">
    <source>
        <dbReference type="PROSITE" id="PS50221"/>
    </source>
</evidence>
<dbReference type="Gene3D" id="2.60.220.50">
    <property type="match status" value="1"/>
</dbReference>
<reference evidence="16" key="1">
    <citation type="submission" date="2025-08" db="UniProtKB">
        <authorList>
            <consortium name="RefSeq"/>
        </authorList>
    </citation>
    <scope>IDENTIFICATION</scope>
    <source>
        <tissue evidence="16">Gonads</tissue>
    </source>
</reference>
<dbReference type="Pfam" id="PF01825">
    <property type="entry name" value="GPS"/>
    <property type="match status" value="1"/>
</dbReference>
<evidence type="ECO:0000256" key="6">
    <source>
        <dbReference type="ARBA" id="ARBA00022989"/>
    </source>
</evidence>
<dbReference type="GO" id="GO:0030246">
    <property type="term" value="F:carbohydrate binding"/>
    <property type="evidence" value="ECO:0007669"/>
    <property type="project" value="UniProtKB-KW"/>
</dbReference>
<dbReference type="SUPFAM" id="SSF49723">
    <property type="entry name" value="Lipase/lipooxygenase domain (PLAT/LH2 domain)"/>
    <property type="match status" value="1"/>
</dbReference>
<evidence type="ECO:0000256" key="7">
    <source>
        <dbReference type="ARBA" id="ARBA00023136"/>
    </source>
</evidence>
<keyword evidence="3 12" id="KW-0812">Transmembrane</keyword>
<dbReference type="InterPro" id="IPR003915">
    <property type="entry name" value="PKD_2"/>
</dbReference>
<evidence type="ECO:0000313" key="16">
    <source>
        <dbReference type="RefSeq" id="XP_023931802.1"/>
    </source>
</evidence>
<evidence type="ECO:0000256" key="1">
    <source>
        <dbReference type="ARBA" id="ARBA00004141"/>
    </source>
</evidence>
<feature type="transmembrane region" description="Helical" evidence="12">
    <location>
        <begin position="458"/>
        <end position="479"/>
    </location>
</feature>
<feature type="compositionally biased region" description="Polar residues" evidence="11">
    <location>
        <begin position="582"/>
        <end position="596"/>
    </location>
</feature>
<dbReference type="InterPro" id="IPR013122">
    <property type="entry name" value="PKD1_2_channel"/>
</dbReference>
<dbReference type="GO" id="GO:0005509">
    <property type="term" value="F:calcium ion binding"/>
    <property type="evidence" value="ECO:0007669"/>
    <property type="project" value="InterPro"/>
</dbReference>
<comment type="similarity">
    <text evidence="2">Belongs to the polycystin family.</text>
</comment>
<dbReference type="InterPro" id="IPR046338">
    <property type="entry name" value="GAIN_dom_sf"/>
</dbReference>
<dbReference type="PANTHER" id="PTHR10877">
    <property type="entry name" value="POLYCYSTIN FAMILY MEMBER"/>
    <property type="match status" value="1"/>
</dbReference>
<name>A0A2R2MP54_LINAN</name>
<dbReference type="KEGG" id="lak:106181901"/>
<dbReference type="Proteomes" id="UP000085678">
    <property type="component" value="Unplaced"/>
</dbReference>
<dbReference type="InParanoid" id="A0A2R2MP54"/>
<keyword evidence="7 12" id="KW-0472">Membrane</keyword>
<gene>
    <name evidence="16" type="primary">LOC106181901</name>
</gene>
<comment type="subcellular location">
    <subcellularLocation>
        <location evidence="1">Membrane</location>
        <topology evidence="1">Multi-pass membrane protein</topology>
    </subcellularLocation>
</comment>
<sequence>MPENPFTWDVSAQDVTSSCSGIKVIIDGARYQPVWLPEPMDIYIPVGKADMNCGITLLKLEGGTNGTMKDVIYFKFDAETNKSHQITIWPVDNNTTLQVYLKANARPSKEEILNSTTLIPVPEEMRYHYGNQSASGYVLFVPENKTTEADTVYYIGITLLNTSDFGNRHLDVNENVQLLVTVHSSACLFWDEQKEIWSSEGCKVSPLSTTVTLHCICHHMTVFSGGFFILPNAIDIVADSALFLTLLENPLVVSIVLCVWGIYLAIVIWAHKKDREDLLKAGVTVLEDNDPENKYGYLVTVITGWRTGAGTTANVGCFIKGENGESDRHVLSDPNHPVFESGGMDSFLLTCAQCMGDLLSVTIWHDNSGAAPAWFLEKLMVRDLQRNEVFEFLCNRWLALDLDDFCIQRTLCPASVEEMKEFSYLFSSNSGFSMREKHLWVSVFSCPPNCPFTRTQRLTCALTLLLTTMLTNIMFYGIPTDDPEDQYQVADFQFSLSDIIIGIESGLLMFPVNLVIVQLFRMCAPRPVSTHKEDVTPRTSMEQRDSAQMAVLGADVNHSQSRNSSSVSGNEIGDGDVDKVPNATSNSANKSSLNTDDQAVTDRNITLFNENESENNFWPCTLGVAILAGGEVTGQVSTDQSMDMGGHLTGCKKESQTVEEDSIWCGSGAGVRPSDLNLTLDLDLLHRESPDIPLIHMDNSNEVSVITMEEEKNTPFRLPWWCIYIAWVVAVITYFRNGLEIFVAVCEVMFILFILTSTYREFNKFRNTGSKEYFSDPWSYVEVAIVCLGYSAIGLFLQRLVTVNFTIASFHDHGREEFVNFFPAAFWDYILGYTLAAMLVLTVLKVFKLLRFNVSMNMLSATLKKSWKPTLHFYLVLALLMMAYSFFGQCAFGHYIEHFKSLLDSLQTLFTLIMGGFEFAILGDSNRVIGIMFLITFAMIVQVSLINIFIAIINESFRCVQKTTKETSNEMEMVDFMWTRLLVILGLHTGAGVTIPSTIDPKILQQLATGRGVDRKQN</sequence>
<dbReference type="GO" id="GO:0016020">
    <property type="term" value="C:membrane"/>
    <property type="evidence" value="ECO:0007669"/>
    <property type="project" value="UniProtKB-SubCell"/>
</dbReference>
<evidence type="ECO:0000256" key="10">
    <source>
        <dbReference type="PROSITE-ProRule" id="PRU00152"/>
    </source>
</evidence>
<dbReference type="SMART" id="SM00308">
    <property type="entry name" value="LH2"/>
    <property type="match status" value="1"/>
</dbReference>
<feature type="transmembrane region" description="Helical" evidence="12">
    <location>
        <begin position="718"/>
        <end position="735"/>
    </location>
</feature>
<feature type="domain" description="PLAT" evidence="13">
    <location>
        <begin position="295"/>
        <end position="412"/>
    </location>
</feature>
<keyword evidence="9" id="KW-0325">Glycoprotein</keyword>
<keyword evidence="4" id="KW-0732">Signal</keyword>
<evidence type="ECO:0000256" key="5">
    <source>
        <dbReference type="ARBA" id="ARBA00022734"/>
    </source>
</evidence>
<evidence type="ECO:0000256" key="9">
    <source>
        <dbReference type="ARBA" id="ARBA00023180"/>
    </source>
</evidence>
<dbReference type="InterPro" id="IPR051223">
    <property type="entry name" value="Polycystin"/>
</dbReference>
<dbReference type="RefSeq" id="XP_023931802.1">
    <property type="nucleotide sequence ID" value="XM_024076034.1"/>
</dbReference>
<dbReference type="InterPro" id="IPR057244">
    <property type="entry name" value="GAIN_B"/>
</dbReference>
<feature type="transmembrane region" description="Helical" evidence="12">
    <location>
        <begin position="871"/>
        <end position="896"/>
    </location>
</feature>
<evidence type="ECO:0000256" key="8">
    <source>
        <dbReference type="ARBA" id="ARBA00023157"/>
    </source>
</evidence>
<feature type="transmembrane region" description="Helical" evidence="12">
    <location>
        <begin position="902"/>
        <end position="922"/>
    </location>
</feature>
<dbReference type="FunFam" id="2.60.60.20:FF:000008">
    <property type="entry name" value="Polycystic kidney disease 1-like 2, isoform CRA_a"/>
    <property type="match status" value="1"/>
</dbReference>
<feature type="transmembrane region" description="Helical" evidence="12">
    <location>
        <begin position="741"/>
        <end position="759"/>
    </location>
</feature>
<dbReference type="InterPro" id="IPR000203">
    <property type="entry name" value="GPS"/>
</dbReference>
<evidence type="ECO:0000313" key="15">
    <source>
        <dbReference type="Proteomes" id="UP000085678"/>
    </source>
</evidence>
<organism evidence="15 16">
    <name type="scientific">Lingula anatina</name>
    <name type="common">Brachiopod</name>
    <name type="synonym">Lingula unguis</name>
    <dbReference type="NCBI Taxonomy" id="7574"/>
    <lineage>
        <taxon>Eukaryota</taxon>
        <taxon>Metazoa</taxon>
        <taxon>Spiralia</taxon>
        <taxon>Lophotrochozoa</taxon>
        <taxon>Brachiopoda</taxon>
        <taxon>Linguliformea</taxon>
        <taxon>Lingulata</taxon>
        <taxon>Lingulida</taxon>
        <taxon>Linguloidea</taxon>
        <taxon>Lingulidae</taxon>
        <taxon>Lingula</taxon>
    </lineage>
</organism>
<evidence type="ECO:0000256" key="11">
    <source>
        <dbReference type="SAM" id="MobiDB-lite"/>
    </source>
</evidence>
<feature type="domain" description="GAIN-B" evidence="14">
    <location>
        <begin position="95"/>
        <end position="237"/>
    </location>
</feature>
<feature type="compositionally biased region" description="Low complexity" evidence="11">
    <location>
        <begin position="559"/>
        <end position="568"/>
    </location>
</feature>
<dbReference type="PROSITE" id="PS50221">
    <property type="entry name" value="GAIN_B"/>
    <property type="match status" value="1"/>
</dbReference>
<keyword evidence="6 12" id="KW-1133">Transmembrane helix</keyword>
<dbReference type="Pfam" id="PF01477">
    <property type="entry name" value="PLAT"/>
    <property type="match status" value="1"/>
</dbReference>
<dbReference type="FunFam" id="1.10.287.70:FF:000086">
    <property type="entry name" value="Polycystic kidney disease 2"/>
    <property type="match status" value="1"/>
</dbReference>
<dbReference type="InterPro" id="IPR001024">
    <property type="entry name" value="PLAT/LH2_dom"/>
</dbReference>
<dbReference type="PRINTS" id="PR01433">
    <property type="entry name" value="POLYCYSTIN2"/>
</dbReference>
<keyword evidence="15" id="KW-1185">Reference proteome</keyword>
<feature type="transmembrane region" description="Helical" evidence="12">
    <location>
        <begin position="251"/>
        <end position="270"/>
    </location>
</feature>
<dbReference type="SMART" id="SM00303">
    <property type="entry name" value="GPS"/>
    <property type="match status" value="1"/>
</dbReference>
<evidence type="ECO:0000256" key="12">
    <source>
        <dbReference type="SAM" id="Phobius"/>
    </source>
</evidence>
<dbReference type="Gene3D" id="2.60.60.20">
    <property type="entry name" value="PLAT/LH2 domain"/>
    <property type="match status" value="1"/>
</dbReference>
<evidence type="ECO:0000256" key="4">
    <source>
        <dbReference type="ARBA" id="ARBA00022729"/>
    </source>
</evidence>
<dbReference type="GeneID" id="106181901"/>
<dbReference type="STRING" id="7574.A0A2R2MP54"/>
<comment type="caution">
    <text evidence="10">Lacks conserved residue(s) required for the propagation of feature annotation.</text>
</comment>
<dbReference type="Pfam" id="PF08016">
    <property type="entry name" value="PKD_channel"/>
    <property type="match status" value="1"/>
</dbReference>
<feature type="transmembrane region" description="Helical" evidence="12">
    <location>
        <begin position="830"/>
        <end position="850"/>
    </location>
</feature>
<protein>
    <submittedName>
        <fullName evidence="16">Polycystic kidney disease protein 1-like 2</fullName>
    </submittedName>
</protein>
<feature type="region of interest" description="Disordered" evidence="11">
    <location>
        <begin position="555"/>
        <end position="596"/>
    </location>
</feature>
<feature type="transmembrane region" description="Helical" evidence="12">
    <location>
        <begin position="929"/>
        <end position="953"/>
    </location>
</feature>
<dbReference type="PROSITE" id="PS50095">
    <property type="entry name" value="PLAT"/>
    <property type="match status" value="1"/>
</dbReference>
<feature type="transmembrane region" description="Helical" evidence="12">
    <location>
        <begin position="499"/>
        <end position="520"/>
    </location>
</feature>
<evidence type="ECO:0000256" key="3">
    <source>
        <dbReference type="ARBA" id="ARBA00022692"/>
    </source>
</evidence>
<feature type="transmembrane region" description="Helical" evidence="12">
    <location>
        <begin position="780"/>
        <end position="801"/>
    </location>
</feature>
<dbReference type="PANTHER" id="PTHR10877:SF183">
    <property type="entry name" value="AT14535P-RELATED"/>
    <property type="match status" value="1"/>
</dbReference>
<dbReference type="AlphaFoldDB" id="A0A2R2MP54"/>
<dbReference type="OrthoDB" id="6150772at2759"/>
<keyword evidence="8" id="KW-1015">Disulfide bond</keyword>
<evidence type="ECO:0000256" key="2">
    <source>
        <dbReference type="ARBA" id="ARBA00007200"/>
    </source>
</evidence>
<dbReference type="Gene3D" id="1.10.287.70">
    <property type="match status" value="1"/>
</dbReference>
<proteinExistence type="inferred from homology"/>
<keyword evidence="5" id="KW-0430">Lectin</keyword>